<dbReference type="Pfam" id="PF00437">
    <property type="entry name" value="T2SSE"/>
    <property type="match status" value="1"/>
</dbReference>
<reference evidence="5 6" key="1">
    <citation type="submission" date="2020-08" db="EMBL/GenBank/DDBJ databases">
        <title>Croceimicrobium hydrocarbonivorans gen. nov., sp. nov., a novel marine bacterium isolated from a bacterial consortium that degrades polyethylene terephthalate.</title>
        <authorList>
            <person name="Liu R."/>
        </authorList>
    </citation>
    <scope>NUCLEOTIDE SEQUENCE [LARGE SCALE GENOMIC DNA]</scope>
    <source>
        <strain evidence="5 6">A20-9</strain>
    </source>
</reference>
<sequence length="479" mass="54577">MAGVASKDFFELSVGAQQFLSPEQAFHYQIIPKIIAKEQLSFYVDELHYSRGLVDELELVFGTAVELEPSDSRKIQHSLTRYYRRHKGQASKALSFDQEREKDFLRDLIGEAHRLGSSDIHLEMYEDKCRVRIRIDGKLIERYEISKEDYPAIVNRIKIQAHLDIAEKRLPQDGRIEFREGQLKFDIRVSVLPTLYGEKVVMRLLSRDAMQIDLQAIGMSHDDLALYEDAIRKPHGVVLISGPTGSGKTTTLYATLKQLNEETRNILTIEDPIEYTLKGINQVQLKESIGLDFATAMRTFLRQDPDVIMLGEIRDRDTAQMAIRASLTGHLVFSTIHTNSAWGTISRLIDMGVPPFLIANTLNLSVAQRLVRKLCPECKQEEVIDPKQWPSSVPQPDDLKTVMAPRGCESCYFTGYSGRQAIYEMIKMDSDLAESIEKDRSEIDEQLKERGFSSLGARSLDLLRRGETSLEEIYSLLMQ</sequence>
<dbReference type="Gene3D" id="3.30.450.90">
    <property type="match status" value="1"/>
</dbReference>
<dbReference type="FunFam" id="3.40.50.300:FF:000398">
    <property type="entry name" value="Type IV pilus assembly ATPase PilB"/>
    <property type="match status" value="1"/>
</dbReference>
<dbReference type="InterPro" id="IPR001482">
    <property type="entry name" value="T2SS/T4SS_dom"/>
</dbReference>
<dbReference type="AlphaFoldDB" id="A0A7H0VBW9"/>
<dbReference type="InterPro" id="IPR027417">
    <property type="entry name" value="P-loop_NTPase"/>
</dbReference>
<accession>A0A7H0VBW9</accession>
<dbReference type="PROSITE" id="PS00662">
    <property type="entry name" value="T2SP_E"/>
    <property type="match status" value="1"/>
</dbReference>
<dbReference type="RefSeq" id="WP_210757747.1">
    <property type="nucleotide sequence ID" value="NZ_CP060139.1"/>
</dbReference>
<evidence type="ECO:0000313" key="5">
    <source>
        <dbReference type="EMBL" id="QNR23217.1"/>
    </source>
</evidence>
<dbReference type="SMART" id="SM00382">
    <property type="entry name" value="AAA"/>
    <property type="match status" value="1"/>
</dbReference>
<dbReference type="Proteomes" id="UP000516305">
    <property type="component" value="Chromosome"/>
</dbReference>
<dbReference type="PANTHER" id="PTHR30258">
    <property type="entry name" value="TYPE II SECRETION SYSTEM PROTEIN GSPE-RELATED"/>
    <property type="match status" value="1"/>
</dbReference>
<evidence type="ECO:0000259" key="4">
    <source>
        <dbReference type="PROSITE" id="PS00662"/>
    </source>
</evidence>
<dbReference type="PANTHER" id="PTHR30258:SF3">
    <property type="entry name" value="SLL1921 PROTEIN"/>
    <property type="match status" value="1"/>
</dbReference>
<keyword evidence="3" id="KW-0067">ATP-binding</keyword>
<organism evidence="5 6">
    <name type="scientific">Croceimicrobium hydrocarbonivorans</name>
    <dbReference type="NCBI Taxonomy" id="2761580"/>
    <lineage>
        <taxon>Bacteria</taxon>
        <taxon>Pseudomonadati</taxon>
        <taxon>Bacteroidota</taxon>
        <taxon>Flavobacteriia</taxon>
        <taxon>Flavobacteriales</taxon>
        <taxon>Owenweeksiaceae</taxon>
        <taxon>Croceimicrobium</taxon>
    </lineage>
</organism>
<dbReference type="Gene3D" id="3.40.50.300">
    <property type="entry name" value="P-loop containing nucleotide triphosphate hydrolases"/>
    <property type="match status" value="1"/>
</dbReference>
<feature type="domain" description="Bacterial type II secretion system protein E" evidence="4">
    <location>
        <begin position="301"/>
        <end position="315"/>
    </location>
</feature>
<dbReference type="GO" id="GO:0005524">
    <property type="term" value="F:ATP binding"/>
    <property type="evidence" value="ECO:0007669"/>
    <property type="project" value="UniProtKB-KW"/>
</dbReference>
<comment type="similarity">
    <text evidence="1">Belongs to the GSP E family.</text>
</comment>
<dbReference type="SUPFAM" id="SSF52540">
    <property type="entry name" value="P-loop containing nucleoside triphosphate hydrolases"/>
    <property type="match status" value="1"/>
</dbReference>
<evidence type="ECO:0000256" key="3">
    <source>
        <dbReference type="ARBA" id="ARBA00022840"/>
    </source>
</evidence>
<name>A0A7H0VBW9_9FLAO</name>
<dbReference type="EMBL" id="CP060139">
    <property type="protein sequence ID" value="QNR23217.1"/>
    <property type="molecule type" value="Genomic_DNA"/>
</dbReference>
<dbReference type="GO" id="GO:0016887">
    <property type="term" value="F:ATP hydrolysis activity"/>
    <property type="evidence" value="ECO:0007669"/>
    <property type="project" value="TreeGrafter"/>
</dbReference>
<keyword evidence="2" id="KW-0547">Nucleotide-binding</keyword>
<gene>
    <name evidence="5" type="ORF">H4K34_12635</name>
</gene>
<dbReference type="InterPro" id="IPR003593">
    <property type="entry name" value="AAA+_ATPase"/>
</dbReference>
<proteinExistence type="inferred from homology"/>
<evidence type="ECO:0000256" key="2">
    <source>
        <dbReference type="ARBA" id="ARBA00022741"/>
    </source>
</evidence>
<dbReference type="GO" id="GO:0005886">
    <property type="term" value="C:plasma membrane"/>
    <property type="evidence" value="ECO:0007669"/>
    <property type="project" value="TreeGrafter"/>
</dbReference>
<evidence type="ECO:0000313" key="6">
    <source>
        <dbReference type="Proteomes" id="UP000516305"/>
    </source>
</evidence>
<evidence type="ECO:0000256" key="1">
    <source>
        <dbReference type="ARBA" id="ARBA00006611"/>
    </source>
</evidence>
<protein>
    <submittedName>
        <fullName evidence="5">Type II/IV secretion system protein</fullName>
    </submittedName>
</protein>
<keyword evidence="6" id="KW-1185">Reference proteome</keyword>
<dbReference type="CDD" id="cd01129">
    <property type="entry name" value="PulE-GspE-like"/>
    <property type="match status" value="1"/>
</dbReference>
<dbReference type="KEGG" id="chyd:H4K34_12635"/>